<keyword evidence="2" id="KW-1185">Reference proteome</keyword>
<name>A0ABT5MDK9_9BURK</name>
<dbReference type="RefSeq" id="WP_273925704.1">
    <property type="nucleotide sequence ID" value="NZ_JAQSIO010000002.1"/>
</dbReference>
<accession>A0ABT5MDK9</accession>
<evidence type="ECO:0008006" key="3">
    <source>
        <dbReference type="Google" id="ProtNLM"/>
    </source>
</evidence>
<evidence type="ECO:0000313" key="1">
    <source>
        <dbReference type="EMBL" id="MDD0814069.1"/>
    </source>
</evidence>
<reference evidence="1 2" key="1">
    <citation type="submission" date="2023-02" db="EMBL/GenBank/DDBJ databases">
        <title>Bacterial whole genome sequence for Curvibacter sp. HBC28.</title>
        <authorList>
            <person name="Le V."/>
            <person name="Ko S.-R."/>
            <person name="Ahn C.-Y."/>
            <person name="Oh H.-M."/>
        </authorList>
    </citation>
    <scope>NUCLEOTIDE SEQUENCE [LARGE SCALE GENOMIC DNA]</scope>
    <source>
        <strain evidence="1 2">HBC28</strain>
    </source>
</reference>
<evidence type="ECO:0000313" key="2">
    <source>
        <dbReference type="Proteomes" id="UP001528672"/>
    </source>
</evidence>
<proteinExistence type="predicted"/>
<dbReference type="EMBL" id="JAQSIO010000002">
    <property type="protein sequence ID" value="MDD0814069.1"/>
    <property type="molecule type" value="Genomic_DNA"/>
</dbReference>
<protein>
    <recommendedName>
        <fullName evidence="3">AP2/ERF domain-containing protein</fullName>
    </recommendedName>
</protein>
<dbReference type="Proteomes" id="UP001528672">
    <property type="component" value="Unassembled WGS sequence"/>
</dbReference>
<comment type="caution">
    <text evidence="1">The sequence shown here is derived from an EMBL/GenBank/DDBJ whole genome shotgun (WGS) entry which is preliminary data.</text>
</comment>
<organism evidence="1 2">
    <name type="scientific">Curvibacter microcysteis</name>
    <dbReference type="NCBI Taxonomy" id="3026419"/>
    <lineage>
        <taxon>Bacteria</taxon>
        <taxon>Pseudomonadati</taxon>
        <taxon>Pseudomonadota</taxon>
        <taxon>Betaproteobacteria</taxon>
        <taxon>Burkholderiales</taxon>
        <taxon>Comamonadaceae</taxon>
        <taxon>Curvibacter</taxon>
    </lineage>
</organism>
<gene>
    <name evidence="1" type="ORF">PSQ39_05430</name>
</gene>
<sequence>MNQISKTSISMGKYVVSPTTHPTDCGRFRASFSVHRSMGNGSYCRVFRFDQAFASREAARLFAVTQGWLQTCMASPPVC</sequence>